<name>A0ABX1YWM6_9BACL</name>
<dbReference type="PROSITE" id="PS50977">
    <property type="entry name" value="HTH_TETR_2"/>
    <property type="match status" value="1"/>
</dbReference>
<keyword evidence="8" id="KW-1185">Reference proteome</keyword>
<dbReference type="SUPFAM" id="SSF46689">
    <property type="entry name" value="Homeodomain-like"/>
    <property type="match status" value="1"/>
</dbReference>
<dbReference type="SUPFAM" id="SSF48498">
    <property type="entry name" value="Tetracyclin repressor-like, C-terminal domain"/>
    <property type="match status" value="1"/>
</dbReference>
<feature type="domain" description="HTH tetR-type" evidence="6">
    <location>
        <begin position="8"/>
        <end position="68"/>
    </location>
</feature>
<dbReference type="InterPro" id="IPR009057">
    <property type="entry name" value="Homeodomain-like_sf"/>
</dbReference>
<dbReference type="InterPro" id="IPR036271">
    <property type="entry name" value="Tet_transcr_reg_TetR-rel_C_sf"/>
</dbReference>
<dbReference type="InterPro" id="IPR001647">
    <property type="entry name" value="HTH_TetR"/>
</dbReference>
<evidence type="ECO:0000256" key="2">
    <source>
        <dbReference type="ARBA" id="ARBA00023015"/>
    </source>
</evidence>
<reference evidence="7 8" key="1">
    <citation type="submission" date="2019-10" db="EMBL/GenBank/DDBJ databases">
        <title>Description of Paenibacillus choica sp. nov.</title>
        <authorList>
            <person name="Carlier A."/>
            <person name="Qi S."/>
        </authorList>
    </citation>
    <scope>NUCLEOTIDE SEQUENCE [LARGE SCALE GENOMIC DNA]</scope>
    <source>
        <strain evidence="7 8">LMG 31460</strain>
    </source>
</reference>
<comment type="caution">
    <text evidence="7">The sequence shown here is derived from an EMBL/GenBank/DDBJ whole genome shotgun (WGS) entry which is preliminary data.</text>
</comment>
<gene>
    <name evidence="7" type="ORF">GC102_05935</name>
</gene>
<keyword evidence="4" id="KW-0804">Transcription</keyword>
<organism evidence="7 8">
    <name type="scientific">Paenibacillus germinis</name>
    <dbReference type="NCBI Taxonomy" id="2654979"/>
    <lineage>
        <taxon>Bacteria</taxon>
        <taxon>Bacillati</taxon>
        <taxon>Bacillota</taxon>
        <taxon>Bacilli</taxon>
        <taxon>Bacillales</taxon>
        <taxon>Paenibacillaceae</taxon>
        <taxon>Paenibacillus</taxon>
    </lineage>
</organism>
<evidence type="ECO:0000256" key="1">
    <source>
        <dbReference type="ARBA" id="ARBA00022491"/>
    </source>
</evidence>
<keyword evidence="3 5" id="KW-0238">DNA-binding</keyword>
<sequence length="198" mass="23016">MSKTEARNKQMELIADATFRVIQSVGLEQTTIRKIAKEAGLSLGTVQYYFPTQQDIYLYSMEQLSKRILERIVQSVQKGDPVFEGVVTMLKQFISNQDQDPMIENEVWLSFSLMALRDQALEHLSSSTHQSTREFMELILNILQQNNYLRDALDLEMEAMNLHAFIDGLSLHAILYPNSFDEKMIENRIKDYLRNKCK</sequence>
<accession>A0ABX1YWM6</accession>
<keyword evidence="1" id="KW-0678">Repressor</keyword>
<keyword evidence="2" id="KW-0805">Transcription regulation</keyword>
<feature type="DNA-binding region" description="H-T-H motif" evidence="5">
    <location>
        <begin position="31"/>
        <end position="50"/>
    </location>
</feature>
<dbReference type="InterPro" id="IPR039538">
    <property type="entry name" value="BetI_C"/>
</dbReference>
<dbReference type="Proteomes" id="UP000658690">
    <property type="component" value="Unassembled WGS sequence"/>
</dbReference>
<dbReference type="Pfam" id="PF00440">
    <property type="entry name" value="TetR_N"/>
    <property type="match status" value="1"/>
</dbReference>
<evidence type="ECO:0000259" key="6">
    <source>
        <dbReference type="PROSITE" id="PS50977"/>
    </source>
</evidence>
<dbReference type="RefSeq" id="WP_171688645.1">
    <property type="nucleotide sequence ID" value="NZ_WHOC01000028.1"/>
</dbReference>
<evidence type="ECO:0000256" key="4">
    <source>
        <dbReference type="ARBA" id="ARBA00023163"/>
    </source>
</evidence>
<evidence type="ECO:0000313" key="7">
    <source>
        <dbReference type="EMBL" id="NOU85323.1"/>
    </source>
</evidence>
<dbReference type="EMBL" id="WHOC01000028">
    <property type="protein sequence ID" value="NOU85323.1"/>
    <property type="molecule type" value="Genomic_DNA"/>
</dbReference>
<protein>
    <submittedName>
        <fullName evidence="7">TetR family transcriptional regulator</fullName>
    </submittedName>
</protein>
<dbReference type="Gene3D" id="1.10.357.10">
    <property type="entry name" value="Tetracycline Repressor, domain 2"/>
    <property type="match status" value="1"/>
</dbReference>
<evidence type="ECO:0000256" key="3">
    <source>
        <dbReference type="ARBA" id="ARBA00023125"/>
    </source>
</evidence>
<evidence type="ECO:0000313" key="8">
    <source>
        <dbReference type="Proteomes" id="UP000658690"/>
    </source>
</evidence>
<proteinExistence type="predicted"/>
<dbReference type="PANTHER" id="PTHR30055:SF234">
    <property type="entry name" value="HTH-TYPE TRANSCRIPTIONAL REGULATOR BETI"/>
    <property type="match status" value="1"/>
</dbReference>
<dbReference type="InterPro" id="IPR050109">
    <property type="entry name" value="HTH-type_TetR-like_transc_reg"/>
</dbReference>
<evidence type="ECO:0000256" key="5">
    <source>
        <dbReference type="PROSITE-ProRule" id="PRU00335"/>
    </source>
</evidence>
<dbReference type="Pfam" id="PF13977">
    <property type="entry name" value="TetR_C_6"/>
    <property type="match status" value="1"/>
</dbReference>
<dbReference type="PANTHER" id="PTHR30055">
    <property type="entry name" value="HTH-TYPE TRANSCRIPTIONAL REGULATOR RUTR"/>
    <property type="match status" value="1"/>
</dbReference>